<dbReference type="SUPFAM" id="SSF48726">
    <property type="entry name" value="Immunoglobulin"/>
    <property type="match status" value="1"/>
</dbReference>
<dbReference type="InterPro" id="IPR013098">
    <property type="entry name" value="Ig_I-set"/>
</dbReference>
<dbReference type="Pfam" id="PF13855">
    <property type="entry name" value="LRR_8"/>
    <property type="match status" value="1"/>
</dbReference>
<keyword evidence="2 8" id="KW-0732">Signal</keyword>
<dbReference type="PANTHER" id="PTHR24366">
    <property type="entry name" value="IG(IMMUNOGLOBULIN) AND LRR(LEUCINE RICH REPEAT) DOMAINS"/>
    <property type="match status" value="1"/>
</dbReference>
<keyword evidence="1" id="KW-0433">Leucine-rich repeat</keyword>
<dbReference type="Proteomes" id="UP001153737">
    <property type="component" value="Chromosome 3"/>
</dbReference>
<dbReference type="InterPro" id="IPR007110">
    <property type="entry name" value="Ig-like_dom"/>
</dbReference>
<dbReference type="SMART" id="SM00409">
    <property type="entry name" value="IG"/>
    <property type="match status" value="1"/>
</dbReference>
<dbReference type="AlphaFoldDB" id="A0A9P0GSS7"/>
<dbReference type="GO" id="GO:0071944">
    <property type="term" value="C:cell periphery"/>
    <property type="evidence" value="ECO:0007669"/>
    <property type="project" value="UniProtKB-ARBA"/>
</dbReference>
<dbReference type="SMART" id="SM00408">
    <property type="entry name" value="IGc2"/>
    <property type="match status" value="1"/>
</dbReference>
<dbReference type="Pfam" id="PF07679">
    <property type="entry name" value="I-set"/>
    <property type="match status" value="1"/>
</dbReference>
<accession>A0A9P0GSS7</accession>
<protein>
    <recommendedName>
        <fullName evidence="9">Ig-like domain-containing protein</fullName>
    </recommendedName>
</protein>
<dbReference type="SMART" id="SM00082">
    <property type="entry name" value="LRRCT"/>
    <property type="match status" value="1"/>
</dbReference>
<feature type="signal peptide" evidence="8">
    <location>
        <begin position="1"/>
        <end position="21"/>
    </location>
</feature>
<evidence type="ECO:0000256" key="2">
    <source>
        <dbReference type="ARBA" id="ARBA00022729"/>
    </source>
</evidence>
<dbReference type="InterPro" id="IPR003591">
    <property type="entry name" value="Leu-rich_rpt_typical-subtyp"/>
</dbReference>
<dbReference type="PROSITE" id="PS51450">
    <property type="entry name" value="LRR"/>
    <property type="match status" value="2"/>
</dbReference>
<evidence type="ECO:0000256" key="8">
    <source>
        <dbReference type="SAM" id="SignalP"/>
    </source>
</evidence>
<sequence length="742" mass="82031">MQILWQMYPLLLLQVINDSTGCSVSCACRWKNGKQTVECENKGLIEIPDGLDPETQVLDFPGNKLSKLSKDLFLKKKLINLQRVYLPNCKIKSVHRDTFKGLTNLVELDLSGNLLESVPTTSFPGCPSLMKLTLSMNPITAVKESAFESLTQLNNLELSYCKISDIEEGAFHGLHSLEWLHLDNNRLKTIPGRRTLPDYVKGVDLEKNIWECDCHISDLAAWLREFGSLLSVEPVCYGPPRLASRAIKSIPEMGLACLPNISPTSFYLELGEGKNVSLSCHVQAVPEATVSWWFQGEVLHNDTMIAPGVHLIYYIEEGNENKRSELFIYNADADDNGTYICNADNAAGTSQSNFTIRIILKENPIVIIVSVPFEYFLYAIVGFGILGVFVLIAAVIMIMKCRRRNRRMKKLNQTEEIMMQYEQNGSKLGEGVKSLSNSLKDAGGKGTAKTIGIRKRAAGSTRKRSNFLQPASGRARKCWKAAEGTQYTEHCYLIHVVCAAISCIIDPECYPVDYGLPKLPCRTQLGCEGYYRTLPSNRMKRHSAANPVRRASREADFLTRTRNPPSQGPSLPLEDCPEAMAPSFSPYCPSQWPACVPANVHVMNPNLGVHPDPNLRIDPGRGVRFDPNLGVHPEPNLGIDPGRGVRFDPSLGVHLDPNLGVHPDPNIGRGVRFDPNARFSQQQCLPKRSASAQTDECEECDVSGVKQGVIVNASESPNTDDDVNEGLTESPDEGYGGEPSVV</sequence>
<dbReference type="Gene3D" id="3.80.10.10">
    <property type="entry name" value="Ribonuclease Inhibitor"/>
    <property type="match status" value="2"/>
</dbReference>
<keyword evidence="7" id="KW-0472">Membrane</keyword>
<evidence type="ECO:0000256" key="7">
    <source>
        <dbReference type="SAM" id="Phobius"/>
    </source>
</evidence>
<evidence type="ECO:0000313" key="10">
    <source>
        <dbReference type="EMBL" id="CAH1160187.1"/>
    </source>
</evidence>
<feature type="transmembrane region" description="Helical" evidence="7">
    <location>
        <begin position="375"/>
        <end position="399"/>
    </location>
</feature>
<evidence type="ECO:0000256" key="5">
    <source>
        <dbReference type="ARBA" id="ARBA00023180"/>
    </source>
</evidence>
<keyword evidence="11" id="KW-1185">Reference proteome</keyword>
<dbReference type="InterPro" id="IPR013783">
    <property type="entry name" value="Ig-like_fold"/>
</dbReference>
<feature type="chain" id="PRO_5040320934" description="Ig-like domain-containing protein" evidence="8">
    <location>
        <begin position="22"/>
        <end position="742"/>
    </location>
</feature>
<dbReference type="PANTHER" id="PTHR24366:SF151">
    <property type="entry name" value="KEKKON 2"/>
    <property type="match status" value="1"/>
</dbReference>
<evidence type="ECO:0000313" key="11">
    <source>
        <dbReference type="Proteomes" id="UP001153737"/>
    </source>
</evidence>
<feature type="domain" description="Ig-like" evidence="9">
    <location>
        <begin position="259"/>
        <end position="357"/>
    </location>
</feature>
<keyword evidence="3" id="KW-0677">Repeat</keyword>
<gene>
    <name evidence="10" type="ORF">PHAECO_LOCUS7204</name>
</gene>
<keyword evidence="5" id="KW-0325">Glycoprotein</keyword>
<evidence type="ECO:0000256" key="4">
    <source>
        <dbReference type="ARBA" id="ARBA00023157"/>
    </source>
</evidence>
<reference evidence="10" key="1">
    <citation type="submission" date="2022-01" db="EMBL/GenBank/DDBJ databases">
        <authorList>
            <person name="King R."/>
        </authorList>
    </citation>
    <scope>NUCLEOTIDE SEQUENCE</scope>
</reference>
<dbReference type="FunFam" id="3.80.10.10:FF:000082">
    <property type="entry name" value="Leucine-rich repeat-containing 24"/>
    <property type="match status" value="1"/>
</dbReference>
<dbReference type="InterPro" id="IPR036179">
    <property type="entry name" value="Ig-like_dom_sf"/>
</dbReference>
<evidence type="ECO:0000259" key="9">
    <source>
        <dbReference type="PROSITE" id="PS50835"/>
    </source>
</evidence>
<dbReference type="SMART" id="SM00369">
    <property type="entry name" value="LRR_TYP"/>
    <property type="match status" value="5"/>
</dbReference>
<evidence type="ECO:0000256" key="6">
    <source>
        <dbReference type="SAM" id="MobiDB-lite"/>
    </source>
</evidence>
<keyword evidence="4" id="KW-1015">Disulfide bond</keyword>
<evidence type="ECO:0000256" key="1">
    <source>
        <dbReference type="ARBA" id="ARBA00022614"/>
    </source>
</evidence>
<dbReference type="OrthoDB" id="643377at2759"/>
<feature type="region of interest" description="Disordered" evidence="6">
    <location>
        <begin position="711"/>
        <end position="742"/>
    </location>
</feature>
<dbReference type="InterPro" id="IPR032675">
    <property type="entry name" value="LRR_dom_sf"/>
</dbReference>
<keyword evidence="7" id="KW-0812">Transmembrane</keyword>
<organism evidence="10 11">
    <name type="scientific">Phaedon cochleariae</name>
    <name type="common">Mustard beetle</name>
    <dbReference type="NCBI Taxonomy" id="80249"/>
    <lineage>
        <taxon>Eukaryota</taxon>
        <taxon>Metazoa</taxon>
        <taxon>Ecdysozoa</taxon>
        <taxon>Arthropoda</taxon>
        <taxon>Hexapoda</taxon>
        <taxon>Insecta</taxon>
        <taxon>Pterygota</taxon>
        <taxon>Neoptera</taxon>
        <taxon>Endopterygota</taxon>
        <taxon>Coleoptera</taxon>
        <taxon>Polyphaga</taxon>
        <taxon>Cucujiformia</taxon>
        <taxon>Chrysomeloidea</taxon>
        <taxon>Chrysomelidae</taxon>
        <taxon>Chrysomelinae</taxon>
        <taxon>Chrysomelini</taxon>
        <taxon>Phaedon</taxon>
    </lineage>
</organism>
<dbReference type="CDD" id="cd00096">
    <property type="entry name" value="Ig"/>
    <property type="match status" value="1"/>
</dbReference>
<dbReference type="InterPro" id="IPR000483">
    <property type="entry name" value="Cys-rich_flank_reg_C"/>
</dbReference>
<dbReference type="Gene3D" id="2.60.40.10">
    <property type="entry name" value="Immunoglobulins"/>
    <property type="match status" value="1"/>
</dbReference>
<dbReference type="EMBL" id="OU896709">
    <property type="protein sequence ID" value="CAH1160187.1"/>
    <property type="molecule type" value="Genomic_DNA"/>
</dbReference>
<dbReference type="InterPro" id="IPR001611">
    <property type="entry name" value="Leu-rich_rpt"/>
</dbReference>
<name>A0A9P0GSS7_PHACE</name>
<keyword evidence="7" id="KW-1133">Transmembrane helix</keyword>
<dbReference type="SUPFAM" id="SSF52058">
    <property type="entry name" value="L domain-like"/>
    <property type="match status" value="1"/>
</dbReference>
<evidence type="ECO:0000256" key="3">
    <source>
        <dbReference type="ARBA" id="ARBA00022737"/>
    </source>
</evidence>
<proteinExistence type="predicted"/>
<dbReference type="InterPro" id="IPR003599">
    <property type="entry name" value="Ig_sub"/>
</dbReference>
<dbReference type="PROSITE" id="PS50835">
    <property type="entry name" value="IG_LIKE"/>
    <property type="match status" value="1"/>
</dbReference>
<reference evidence="10" key="2">
    <citation type="submission" date="2022-10" db="EMBL/GenBank/DDBJ databases">
        <authorList>
            <consortium name="ENA_rothamsted_submissions"/>
            <consortium name="culmorum"/>
            <person name="King R."/>
        </authorList>
    </citation>
    <scope>NUCLEOTIDE SEQUENCE</scope>
</reference>
<dbReference type="InterPro" id="IPR003598">
    <property type="entry name" value="Ig_sub2"/>
</dbReference>